<dbReference type="InterPro" id="IPR025311">
    <property type="entry name" value="DUF4166"/>
</dbReference>
<sequence length="226" mass="26665">MRSIYEQALGNRFNGLHPLLQKKFRLQSQTERILKSKGVMHRIEGGKVFMKPLMSAFSKKHITFPERGRNIPFTMENVAFKDPYGRESVAWIRRFYFPHITRCFDATMVLHSDKKTINDYVGVDQSWLTNITLEVTECGGLRMLTKEQRIFIPFLNRFMSIPFLGKGVIEERYDDQKDLFLIDVHVQQPWFGTIIRYQGEFTVESESISSSNIPSYMLPRRFHREE</sequence>
<evidence type="ECO:0000313" key="2">
    <source>
        <dbReference type="EMBL" id="MDQ0167460.1"/>
    </source>
</evidence>
<dbReference type="Proteomes" id="UP001235840">
    <property type="component" value="Unassembled WGS sequence"/>
</dbReference>
<keyword evidence="3" id="KW-1185">Reference proteome</keyword>
<evidence type="ECO:0000259" key="1">
    <source>
        <dbReference type="Pfam" id="PF13761"/>
    </source>
</evidence>
<protein>
    <recommendedName>
        <fullName evidence="1">DUF4166 domain-containing protein</fullName>
    </recommendedName>
</protein>
<organism evidence="2 3">
    <name type="scientific">Caldalkalibacillus horti</name>
    <dbReference type="NCBI Taxonomy" id="77523"/>
    <lineage>
        <taxon>Bacteria</taxon>
        <taxon>Bacillati</taxon>
        <taxon>Bacillota</taxon>
        <taxon>Bacilli</taxon>
        <taxon>Bacillales</taxon>
        <taxon>Bacillaceae</taxon>
        <taxon>Caldalkalibacillus</taxon>
    </lineage>
</organism>
<feature type="domain" description="DUF4166" evidence="1">
    <location>
        <begin position="16"/>
        <end position="201"/>
    </location>
</feature>
<comment type="caution">
    <text evidence="2">The sequence shown here is derived from an EMBL/GenBank/DDBJ whole genome shotgun (WGS) entry which is preliminary data.</text>
</comment>
<gene>
    <name evidence="2" type="ORF">J2S11_003385</name>
</gene>
<accession>A0ABT9W3N7</accession>
<name>A0ABT9W3N7_9BACI</name>
<evidence type="ECO:0000313" key="3">
    <source>
        <dbReference type="Proteomes" id="UP001235840"/>
    </source>
</evidence>
<reference evidence="2 3" key="1">
    <citation type="submission" date="2023-07" db="EMBL/GenBank/DDBJ databases">
        <title>Genomic Encyclopedia of Type Strains, Phase IV (KMG-IV): sequencing the most valuable type-strain genomes for metagenomic binning, comparative biology and taxonomic classification.</title>
        <authorList>
            <person name="Goeker M."/>
        </authorList>
    </citation>
    <scope>NUCLEOTIDE SEQUENCE [LARGE SCALE GENOMIC DNA]</scope>
    <source>
        <strain evidence="2 3">DSM 12751</strain>
    </source>
</reference>
<dbReference type="EMBL" id="JAUSTY010000016">
    <property type="protein sequence ID" value="MDQ0167460.1"/>
    <property type="molecule type" value="Genomic_DNA"/>
</dbReference>
<dbReference type="Pfam" id="PF13761">
    <property type="entry name" value="DUF4166"/>
    <property type="match status" value="1"/>
</dbReference>
<dbReference type="RefSeq" id="WP_307396385.1">
    <property type="nucleotide sequence ID" value="NZ_BAAADK010000001.1"/>
</dbReference>
<proteinExistence type="predicted"/>